<evidence type="ECO:0000313" key="2">
    <source>
        <dbReference type="Proteomes" id="UP001141253"/>
    </source>
</evidence>
<dbReference type="EMBL" id="JAPFFI010000005">
    <property type="protein sequence ID" value="KAJ6392692.1"/>
    <property type="molecule type" value="Genomic_DNA"/>
</dbReference>
<comment type="caution">
    <text evidence="1">The sequence shown here is derived from an EMBL/GenBank/DDBJ whole genome shotgun (WGS) entry which is preliminary data.</text>
</comment>
<accession>A0ABQ9BZG5</accession>
<keyword evidence="2" id="KW-1185">Reference proteome</keyword>
<organism evidence="1 2">
    <name type="scientific">Salix suchowensis</name>
    <dbReference type="NCBI Taxonomy" id="1278906"/>
    <lineage>
        <taxon>Eukaryota</taxon>
        <taxon>Viridiplantae</taxon>
        <taxon>Streptophyta</taxon>
        <taxon>Embryophyta</taxon>
        <taxon>Tracheophyta</taxon>
        <taxon>Spermatophyta</taxon>
        <taxon>Magnoliopsida</taxon>
        <taxon>eudicotyledons</taxon>
        <taxon>Gunneridae</taxon>
        <taxon>Pentapetalae</taxon>
        <taxon>rosids</taxon>
        <taxon>fabids</taxon>
        <taxon>Malpighiales</taxon>
        <taxon>Salicaceae</taxon>
        <taxon>Saliceae</taxon>
        <taxon>Salix</taxon>
    </lineage>
</organism>
<gene>
    <name evidence="1" type="ORF">OIU77_022229</name>
</gene>
<reference evidence="1" key="2">
    <citation type="journal article" date="2023" name="Int. J. Mol. Sci.">
        <title>De Novo Assembly and Annotation of 11 Diverse Shrub Willow (Salix) Genomes Reveals Novel Gene Organization in Sex-Linked Regions.</title>
        <authorList>
            <person name="Hyden B."/>
            <person name="Feng K."/>
            <person name="Yates T.B."/>
            <person name="Jawdy S."/>
            <person name="Cereghino C."/>
            <person name="Smart L.B."/>
            <person name="Muchero W."/>
        </authorList>
    </citation>
    <scope>NUCLEOTIDE SEQUENCE</scope>
    <source>
        <tissue evidence="1">Shoot tip</tissue>
    </source>
</reference>
<sequence length="142" mass="16201">MKLDFEENEMMILMVAQAKCVCRESNPGLLLGRQLSNRWTTNAFVVQLLSYSYLSNLLGLGKAWLDPNGFSELSRHLTCPASIEPMQRWSQVSSYTGASHHWTFILVDGSSPDVEMIKRKRCIELVQLIMHLGPHDWKMTST</sequence>
<name>A0ABQ9BZG5_9ROSI</name>
<dbReference type="Proteomes" id="UP001141253">
    <property type="component" value="Chromosome 1"/>
</dbReference>
<reference evidence="1" key="1">
    <citation type="submission" date="2022-10" db="EMBL/GenBank/DDBJ databases">
        <authorList>
            <person name="Hyden B.L."/>
            <person name="Feng K."/>
            <person name="Yates T."/>
            <person name="Jawdy S."/>
            <person name="Smart L.B."/>
            <person name="Muchero W."/>
        </authorList>
    </citation>
    <scope>NUCLEOTIDE SEQUENCE</scope>
    <source>
        <tissue evidence="1">Shoot tip</tissue>
    </source>
</reference>
<protein>
    <submittedName>
        <fullName evidence="1">Uncharacterized protein</fullName>
    </submittedName>
</protein>
<evidence type="ECO:0000313" key="1">
    <source>
        <dbReference type="EMBL" id="KAJ6392692.1"/>
    </source>
</evidence>
<proteinExistence type="predicted"/>